<evidence type="ECO:0000256" key="4">
    <source>
        <dbReference type="RuleBase" id="RU365069"/>
    </source>
</evidence>
<dbReference type="GO" id="GO:0006887">
    <property type="term" value="P:exocytosis"/>
    <property type="evidence" value="ECO:0007669"/>
    <property type="project" value="UniProtKB-KW"/>
</dbReference>
<accession>A0A0C3HZE9</accession>
<evidence type="ECO:0000313" key="7">
    <source>
        <dbReference type="EMBL" id="KIN08220.1"/>
    </source>
</evidence>
<dbReference type="PANTHER" id="PTHR13043:SF1">
    <property type="entry name" value="EXOCYST COMPLEX COMPONENT 2"/>
    <property type="match status" value="1"/>
</dbReference>
<dbReference type="EMBL" id="KN832870">
    <property type="protein sequence ID" value="KIN08220.1"/>
    <property type="molecule type" value="Genomic_DNA"/>
</dbReference>
<evidence type="ECO:0000259" key="6">
    <source>
        <dbReference type="Pfam" id="PF15469"/>
    </source>
</evidence>
<feature type="region of interest" description="Disordered" evidence="5">
    <location>
        <begin position="20"/>
        <end position="48"/>
    </location>
</feature>
<evidence type="ECO:0000256" key="2">
    <source>
        <dbReference type="ARBA" id="ARBA00022448"/>
    </source>
</evidence>
<sequence length="1044" mass="116535">MSDYERAILEHYHLSTPYPVEWPAEKDHSDGSDEEHDEKNDEASRLQAAQRRKKSRFFALEQVASDRRGRGRSLVPGSQKMGTGVENLVQRDEADPLGTAMSVVRVLAQLGLPIQDDAELRNRFLLSSTTFSPSLFLSQVHASASTQDLLQGLDVLSKSIDQKSASLKVLVESNFERFVRAKRTIDNVYKEMKWRGMEPEPELHRRSHSRRLSRNSFRASSGDQVGMANPALDNKKKNALTKESEYGVLGIKTPLLDVSAKAEEVWGPALGGREKEDSLKALSTTVERYKEFYECNGAIADAIKRKDYETLVEEYAKAKRFADDAKKLTEDLGDSTPTDSQIRKILLAARLWHDVEEQIEDFKRDVWRKLSQMQNLNPKAEGNIGSPPDQHMELIGILLELGVTDNPVAVWLFSRYDYLKNKIQTTSERSKIEIEVVRRRLANSARPAPQTIALHLRSLGHITADESPASVDTAEVIELWEKIYSFMHSMLSAQGILGEVLEFWQTVQSFIEGRAQETLPIGINGDSRQHHRLSEQGTIALQKGTAELIDMVRENVYSFLVDPPVEDISSLFSPLAPSPTTPGGAMTPSALRGMNLDPNHLPPPSPKRGEPWEKFAFWPPWSNSVSGVHYLAKLLALVGTGTSEMAAIAPVGNGDGQILERLRNLVGSARERCVTAICASWNMDADNIKYLEDWRRSPEKRDLTRMPAYFGSFESTILTGIQKILYISEAMVKPASAEVVLPPPAKLLQMVRSQFVTTLFRALSGMVENAEKAVKKAEGDWTTDVDGLANPVAMVVATSIGAGTVNAGDRNVRMLLTLSNLRALRVEEVPNLTTQFENAFSVKLTDESATIRDALGQIDKQLFDSYTRPAIQSLRSIIRNGISSPDWTPSPNEKPREVRPYVNEVLLSLVLVHSQVSTTASVLTNQVLAHLLEETSRELLEAFKQRQRYALSSLMQATLDVEFIAQTLSQYSTPQASELQSLIYQELDDGTDTESRMLLQNELPEMRAVLKALREGSRSEFACFRKPRTRGERTPATPTPTNAI</sequence>
<dbReference type="Proteomes" id="UP000054321">
    <property type="component" value="Unassembled WGS sequence"/>
</dbReference>
<comment type="similarity">
    <text evidence="1 4">Belongs to the SEC5 family.</text>
</comment>
<organism evidence="7 8">
    <name type="scientific">Oidiodendron maius (strain Zn)</name>
    <dbReference type="NCBI Taxonomy" id="913774"/>
    <lineage>
        <taxon>Eukaryota</taxon>
        <taxon>Fungi</taxon>
        <taxon>Dikarya</taxon>
        <taxon>Ascomycota</taxon>
        <taxon>Pezizomycotina</taxon>
        <taxon>Leotiomycetes</taxon>
        <taxon>Leotiomycetes incertae sedis</taxon>
        <taxon>Myxotrichaceae</taxon>
        <taxon>Oidiodendron</taxon>
    </lineage>
</organism>
<dbReference type="GO" id="GO:0000145">
    <property type="term" value="C:exocyst"/>
    <property type="evidence" value="ECO:0007669"/>
    <property type="project" value="UniProtKB-UniRule"/>
</dbReference>
<protein>
    <recommendedName>
        <fullName evidence="4">Exocyst complex component SEC5</fullName>
    </recommendedName>
</protein>
<comment type="function">
    <text evidence="4">Component of the exocyst complex involved in the docking of exocytic vesicles with fusion sites on the plasma membrane.</text>
</comment>
<feature type="region of interest" description="Disordered" evidence="5">
    <location>
        <begin position="200"/>
        <end position="230"/>
    </location>
</feature>
<dbReference type="FunCoup" id="A0A0C3HZE9">
    <property type="interactions" value="317"/>
</dbReference>
<proteinExistence type="inferred from homology"/>
<comment type="subunit">
    <text evidence="4">Component of the exocyst complex.</text>
</comment>
<feature type="domain" description="Exocyst complex component EXOC2/Sec5 N-terminal" evidence="6">
    <location>
        <begin position="95"/>
        <end position="1024"/>
    </location>
</feature>
<keyword evidence="3 4" id="KW-0268">Exocytosis</keyword>
<dbReference type="Pfam" id="PF15469">
    <property type="entry name" value="Sec5"/>
    <property type="match status" value="1"/>
</dbReference>
<dbReference type="AlphaFoldDB" id="A0A0C3HZE9"/>
<keyword evidence="4" id="KW-0653">Protein transport</keyword>
<evidence type="ECO:0000256" key="3">
    <source>
        <dbReference type="ARBA" id="ARBA00022483"/>
    </source>
</evidence>
<name>A0A0C3HZE9_OIDMZ</name>
<evidence type="ECO:0000256" key="1">
    <source>
        <dbReference type="ARBA" id="ARBA00010578"/>
    </source>
</evidence>
<dbReference type="STRING" id="913774.A0A0C3HZE9"/>
<gene>
    <name evidence="7" type="ORF">OIDMADRAFT_152372</name>
</gene>
<dbReference type="OrthoDB" id="26242at2759"/>
<reference evidence="8" key="2">
    <citation type="submission" date="2015-01" db="EMBL/GenBank/DDBJ databases">
        <title>Evolutionary Origins and Diversification of the Mycorrhizal Mutualists.</title>
        <authorList>
            <consortium name="DOE Joint Genome Institute"/>
            <consortium name="Mycorrhizal Genomics Consortium"/>
            <person name="Kohler A."/>
            <person name="Kuo A."/>
            <person name="Nagy L.G."/>
            <person name="Floudas D."/>
            <person name="Copeland A."/>
            <person name="Barry K.W."/>
            <person name="Cichocki N."/>
            <person name="Veneault-Fourrey C."/>
            <person name="LaButti K."/>
            <person name="Lindquist E.A."/>
            <person name="Lipzen A."/>
            <person name="Lundell T."/>
            <person name="Morin E."/>
            <person name="Murat C."/>
            <person name="Riley R."/>
            <person name="Ohm R."/>
            <person name="Sun H."/>
            <person name="Tunlid A."/>
            <person name="Henrissat B."/>
            <person name="Grigoriev I.V."/>
            <person name="Hibbett D.S."/>
            <person name="Martin F."/>
        </authorList>
    </citation>
    <scope>NUCLEOTIDE SEQUENCE [LARGE SCALE GENOMIC DNA]</scope>
    <source>
        <strain evidence="8">Zn</strain>
    </source>
</reference>
<dbReference type="InterPro" id="IPR029175">
    <property type="entry name" value="EXOC2/Sec5"/>
</dbReference>
<feature type="region of interest" description="Disordered" evidence="5">
    <location>
        <begin position="1025"/>
        <end position="1044"/>
    </location>
</feature>
<reference evidence="7 8" key="1">
    <citation type="submission" date="2014-04" db="EMBL/GenBank/DDBJ databases">
        <authorList>
            <consortium name="DOE Joint Genome Institute"/>
            <person name="Kuo A."/>
            <person name="Martino E."/>
            <person name="Perotto S."/>
            <person name="Kohler A."/>
            <person name="Nagy L.G."/>
            <person name="Floudas D."/>
            <person name="Copeland A."/>
            <person name="Barry K.W."/>
            <person name="Cichocki N."/>
            <person name="Veneault-Fourrey C."/>
            <person name="LaButti K."/>
            <person name="Lindquist E.A."/>
            <person name="Lipzen A."/>
            <person name="Lundell T."/>
            <person name="Morin E."/>
            <person name="Murat C."/>
            <person name="Sun H."/>
            <person name="Tunlid A."/>
            <person name="Henrissat B."/>
            <person name="Grigoriev I.V."/>
            <person name="Hibbett D.S."/>
            <person name="Martin F."/>
            <person name="Nordberg H.P."/>
            <person name="Cantor M.N."/>
            <person name="Hua S.X."/>
        </authorList>
    </citation>
    <scope>NUCLEOTIDE SEQUENCE [LARGE SCALE GENOMIC DNA]</scope>
    <source>
        <strain evidence="7 8">Zn</strain>
    </source>
</reference>
<keyword evidence="2 4" id="KW-0813">Transport</keyword>
<dbReference type="PANTHER" id="PTHR13043">
    <property type="entry name" value="EXOCYST COMPLEX COMPONENT SEC5"/>
    <property type="match status" value="1"/>
</dbReference>
<keyword evidence="8" id="KW-1185">Reference proteome</keyword>
<dbReference type="InterPro" id="IPR039481">
    <property type="entry name" value="EXOC2/Sec5_N_dom"/>
</dbReference>
<dbReference type="InParanoid" id="A0A0C3HZE9"/>
<evidence type="ECO:0000256" key="5">
    <source>
        <dbReference type="SAM" id="MobiDB-lite"/>
    </source>
</evidence>
<dbReference type="GO" id="GO:0015031">
    <property type="term" value="P:protein transport"/>
    <property type="evidence" value="ECO:0007669"/>
    <property type="project" value="UniProtKB-KW"/>
</dbReference>
<dbReference type="HOGENOM" id="CLU_011308_0_0_1"/>
<dbReference type="GO" id="GO:0006893">
    <property type="term" value="P:Golgi to plasma membrane transport"/>
    <property type="evidence" value="ECO:0007669"/>
    <property type="project" value="UniProtKB-UniRule"/>
</dbReference>
<feature type="compositionally biased region" description="Basic and acidic residues" evidence="5">
    <location>
        <begin position="23"/>
        <end position="44"/>
    </location>
</feature>
<evidence type="ECO:0000313" key="8">
    <source>
        <dbReference type="Proteomes" id="UP000054321"/>
    </source>
</evidence>